<feature type="transmembrane region" description="Helical" evidence="8">
    <location>
        <begin position="107"/>
        <end position="127"/>
    </location>
</feature>
<dbReference type="GO" id="GO:0009246">
    <property type="term" value="P:enterobacterial common antigen biosynthetic process"/>
    <property type="evidence" value="ECO:0007669"/>
    <property type="project" value="TreeGrafter"/>
</dbReference>
<evidence type="ECO:0000256" key="8">
    <source>
        <dbReference type="SAM" id="Phobius"/>
    </source>
</evidence>
<dbReference type="GO" id="GO:0016413">
    <property type="term" value="F:O-acetyltransferase activity"/>
    <property type="evidence" value="ECO:0007669"/>
    <property type="project" value="TreeGrafter"/>
</dbReference>
<feature type="domain" description="Acyltransferase 3" evidence="9">
    <location>
        <begin position="71"/>
        <end position="374"/>
    </location>
</feature>
<evidence type="ECO:0000313" key="11">
    <source>
        <dbReference type="Proteomes" id="UP000490386"/>
    </source>
</evidence>
<gene>
    <name evidence="10" type="ORF">F8O03_01700</name>
</gene>
<feature type="region of interest" description="Disordered" evidence="7">
    <location>
        <begin position="1"/>
        <end position="65"/>
    </location>
</feature>
<feature type="transmembrane region" description="Helical" evidence="8">
    <location>
        <begin position="289"/>
        <end position="307"/>
    </location>
</feature>
<comment type="subcellular location">
    <subcellularLocation>
        <location evidence="1">Cell membrane</location>
        <topology evidence="1">Multi-pass membrane protein</topology>
    </subcellularLocation>
</comment>
<feature type="transmembrane region" description="Helical" evidence="8">
    <location>
        <begin position="197"/>
        <end position="215"/>
    </location>
</feature>
<dbReference type="Pfam" id="PF01757">
    <property type="entry name" value="Acyl_transf_3"/>
    <property type="match status" value="1"/>
</dbReference>
<keyword evidence="4 8" id="KW-0812">Transmembrane</keyword>
<feature type="transmembrane region" description="Helical" evidence="8">
    <location>
        <begin position="147"/>
        <end position="164"/>
    </location>
</feature>
<feature type="compositionally biased region" description="Low complexity" evidence="7">
    <location>
        <begin position="48"/>
        <end position="60"/>
    </location>
</feature>
<keyword evidence="10" id="KW-0808">Transferase</keyword>
<dbReference type="PANTHER" id="PTHR40074">
    <property type="entry name" value="O-ACETYLTRANSFERASE WECH"/>
    <property type="match status" value="1"/>
</dbReference>
<dbReference type="AlphaFoldDB" id="A0A7J5B4M0"/>
<evidence type="ECO:0000256" key="3">
    <source>
        <dbReference type="ARBA" id="ARBA00022475"/>
    </source>
</evidence>
<comment type="caution">
    <text evidence="10">The sequence shown here is derived from an EMBL/GenBank/DDBJ whole genome shotgun (WGS) entry which is preliminary data.</text>
</comment>
<feature type="compositionally biased region" description="Basic and acidic residues" evidence="7">
    <location>
        <begin position="16"/>
        <end position="25"/>
    </location>
</feature>
<dbReference type="Proteomes" id="UP000490386">
    <property type="component" value="Unassembled WGS sequence"/>
</dbReference>
<evidence type="ECO:0000256" key="2">
    <source>
        <dbReference type="ARBA" id="ARBA00007400"/>
    </source>
</evidence>
<name>A0A7J5B4M0_9MICO</name>
<keyword evidence="6 8" id="KW-0472">Membrane</keyword>
<accession>A0A7J5B4M0</accession>
<dbReference type="InterPro" id="IPR002656">
    <property type="entry name" value="Acyl_transf_3_dom"/>
</dbReference>
<dbReference type="OrthoDB" id="3265718at2"/>
<feature type="transmembrane region" description="Helical" evidence="8">
    <location>
        <begin position="252"/>
        <end position="269"/>
    </location>
</feature>
<reference evidence="10 11" key="1">
    <citation type="submission" date="2019-09" db="EMBL/GenBank/DDBJ databases">
        <title>Phylogeny of genus Pseudoclavibacter and closely related genus.</title>
        <authorList>
            <person name="Li Y."/>
        </authorList>
    </citation>
    <scope>NUCLEOTIDE SEQUENCE [LARGE SCALE GENOMIC DNA]</scope>
    <source>
        <strain evidence="10 11">THG-MD12</strain>
    </source>
</reference>
<organism evidence="10 11">
    <name type="scientific">Pseudoclavibacter terrae</name>
    <dbReference type="NCBI Taxonomy" id="1530195"/>
    <lineage>
        <taxon>Bacteria</taxon>
        <taxon>Bacillati</taxon>
        <taxon>Actinomycetota</taxon>
        <taxon>Actinomycetes</taxon>
        <taxon>Micrococcales</taxon>
        <taxon>Microbacteriaceae</taxon>
        <taxon>Pseudoclavibacter</taxon>
    </lineage>
</organism>
<evidence type="ECO:0000256" key="4">
    <source>
        <dbReference type="ARBA" id="ARBA00022692"/>
    </source>
</evidence>
<dbReference type="GO" id="GO:0005886">
    <property type="term" value="C:plasma membrane"/>
    <property type="evidence" value="ECO:0007669"/>
    <property type="project" value="UniProtKB-SubCell"/>
</dbReference>
<dbReference type="PANTHER" id="PTHR40074:SF4">
    <property type="entry name" value="INNER MEMBRANE PROTEIN YCFT"/>
    <property type="match status" value="1"/>
</dbReference>
<feature type="transmembrane region" description="Helical" evidence="8">
    <location>
        <begin position="170"/>
        <end position="190"/>
    </location>
</feature>
<evidence type="ECO:0000256" key="6">
    <source>
        <dbReference type="ARBA" id="ARBA00023136"/>
    </source>
</evidence>
<evidence type="ECO:0000256" key="1">
    <source>
        <dbReference type="ARBA" id="ARBA00004651"/>
    </source>
</evidence>
<proteinExistence type="inferred from homology"/>
<feature type="transmembrane region" description="Helical" evidence="8">
    <location>
        <begin position="357"/>
        <end position="376"/>
    </location>
</feature>
<evidence type="ECO:0000256" key="5">
    <source>
        <dbReference type="ARBA" id="ARBA00022989"/>
    </source>
</evidence>
<evidence type="ECO:0000313" key="10">
    <source>
        <dbReference type="EMBL" id="KAB1639086.1"/>
    </source>
</evidence>
<comment type="similarity">
    <text evidence="2">Belongs to the acyltransferase 3 family.</text>
</comment>
<dbReference type="EMBL" id="WBJX01000001">
    <property type="protein sequence ID" value="KAB1639086.1"/>
    <property type="molecule type" value="Genomic_DNA"/>
</dbReference>
<feature type="transmembrane region" description="Helical" evidence="8">
    <location>
        <begin position="221"/>
        <end position="240"/>
    </location>
</feature>
<evidence type="ECO:0000259" key="9">
    <source>
        <dbReference type="Pfam" id="PF01757"/>
    </source>
</evidence>
<sequence length="405" mass="44997">MHADACGRIPASGARQDPHRHESRMVGHCRGTAVAPRQLPTRRASAMTSPSPQSQPPTGSRAPSGASRARWMDLIRGGAILLVVLLHATAIPWMFGGISSGRVVNDINSFFAPYRMSLLFLLSGVLLTRSLAKPPGTYYWNKVRTLIWPYLVWMVIGMLTEGYTDLRDPFFWIPNNWLWFIFFLAVYYAVAPLLARIPGTWFGVVPAVLWIASWPLPDGDFSNLCYYGGFFFAGHLCVRLGSRLSRFETRTLMWVCLAIATGFGAFIIAGNRGYTNAMTAGFDAHRLELLPVVIAGIAGTVMAVRRLTGSHQGHSHDRARWLQYIGRNSVVFYLVHFPTQVWITNTLSDLGVTNPNISLPACFLGALAVAYLACWLRRFRVVDALFVLPQFARRTTQVAPPARPA</sequence>
<keyword evidence="11" id="KW-1185">Reference proteome</keyword>
<protein>
    <submittedName>
        <fullName evidence="10">Acyltransferase</fullName>
    </submittedName>
</protein>
<keyword evidence="5 8" id="KW-1133">Transmembrane helix</keyword>
<keyword evidence="3" id="KW-1003">Cell membrane</keyword>
<keyword evidence="10" id="KW-0012">Acyltransferase</keyword>
<evidence type="ECO:0000256" key="7">
    <source>
        <dbReference type="SAM" id="MobiDB-lite"/>
    </source>
</evidence>
<feature type="transmembrane region" description="Helical" evidence="8">
    <location>
        <begin position="74"/>
        <end position="95"/>
    </location>
</feature>